<keyword evidence="2" id="KW-1185">Reference proteome</keyword>
<dbReference type="Proteomes" id="UP000507470">
    <property type="component" value="Unassembled WGS sequence"/>
</dbReference>
<reference evidence="1 2" key="1">
    <citation type="submission" date="2020-06" db="EMBL/GenBank/DDBJ databases">
        <authorList>
            <person name="Li R."/>
            <person name="Bekaert M."/>
        </authorList>
    </citation>
    <scope>NUCLEOTIDE SEQUENCE [LARGE SCALE GENOMIC DNA]</scope>
    <source>
        <strain evidence="2">wild</strain>
    </source>
</reference>
<gene>
    <name evidence="1" type="ORF">MCOR_57457</name>
</gene>
<evidence type="ECO:0000313" key="1">
    <source>
        <dbReference type="EMBL" id="CAC5425664.1"/>
    </source>
</evidence>
<dbReference type="EMBL" id="CACVKT020010264">
    <property type="protein sequence ID" value="CAC5425664.1"/>
    <property type="molecule type" value="Genomic_DNA"/>
</dbReference>
<dbReference type="OrthoDB" id="10432480at2759"/>
<proteinExistence type="predicted"/>
<protein>
    <submittedName>
        <fullName evidence="1">Uncharacterized protein</fullName>
    </submittedName>
</protein>
<accession>A0A6J8EYS0</accession>
<name>A0A6J8EYS0_MYTCO</name>
<dbReference type="AlphaFoldDB" id="A0A6J8EYS0"/>
<sequence length="368" mass="41688">MSVLKTEKDFLDKTNFCANSSLYHCLPDEKCKLHKICIQPVTSASVCVILIVKGTLFPEYVFSIPNSNIDVYELFSLFVCKLSVLDTVDTTLFDKILQKLNVSVPKATGSYTKPCALPTAHHYLATLDCEMKKSCNKPIMSPSVRLYIYNESAFKGGRLNLHEFKVGTSNSYIYYRIGFILCTFERIKTYHEEEFDNKEDNQTFNHSNVLHANVSYNTDLQYIGPIAGVIVGLIASCIMITLELIQQGKSHNGTEEIICLDKFVKLSKVKGDRPQDVELYSDVRENQTCFGQIVEKTDKNSAKSTTLDMKIKCEVLTSDCDTPEQPQHRKETVDIRVEDYKPSTCSLNSSNKPLIPRDFYNNVPLEDT</sequence>
<organism evidence="1 2">
    <name type="scientific">Mytilus coruscus</name>
    <name type="common">Sea mussel</name>
    <dbReference type="NCBI Taxonomy" id="42192"/>
    <lineage>
        <taxon>Eukaryota</taxon>
        <taxon>Metazoa</taxon>
        <taxon>Spiralia</taxon>
        <taxon>Lophotrochozoa</taxon>
        <taxon>Mollusca</taxon>
        <taxon>Bivalvia</taxon>
        <taxon>Autobranchia</taxon>
        <taxon>Pteriomorphia</taxon>
        <taxon>Mytilida</taxon>
        <taxon>Mytiloidea</taxon>
        <taxon>Mytilidae</taxon>
        <taxon>Mytilinae</taxon>
        <taxon>Mytilus</taxon>
    </lineage>
</organism>
<evidence type="ECO:0000313" key="2">
    <source>
        <dbReference type="Proteomes" id="UP000507470"/>
    </source>
</evidence>